<dbReference type="KEGG" id="eic:NT01EI_2408"/>
<dbReference type="PANTHER" id="PTHR33217">
    <property type="entry name" value="TRANSPOSASE FOR INSERTION SEQUENCE ELEMENT IS1081"/>
    <property type="match status" value="1"/>
</dbReference>
<evidence type="ECO:0000313" key="8">
    <source>
        <dbReference type="Proteomes" id="UP000001485"/>
    </source>
</evidence>
<proteinExistence type="inferred from homology"/>
<keyword evidence="5 6" id="KW-0233">DNA recombination</keyword>
<dbReference type="InterPro" id="IPR001207">
    <property type="entry name" value="Transposase_mutator"/>
</dbReference>
<reference evidence="8" key="1">
    <citation type="submission" date="2009-03" db="EMBL/GenBank/DDBJ databases">
        <title>Complete genome sequence of Edwardsiella ictaluri 93-146.</title>
        <authorList>
            <person name="Williams M.L."/>
            <person name="Gillaspy A.F."/>
            <person name="Dyer D.W."/>
            <person name="Thune R.L."/>
            <person name="Waldbieser G.C."/>
            <person name="Schuster S.C."/>
            <person name="Gipson J."/>
            <person name="Zaitshik J."/>
            <person name="Landry C."/>
            <person name="Lawrence M.L."/>
        </authorList>
    </citation>
    <scope>NUCLEOTIDE SEQUENCE [LARGE SCALE GENOMIC DNA]</scope>
    <source>
        <strain evidence="8">93-146</strain>
    </source>
</reference>
<accession>C5BA98</accession>
<evidence type="ECO:0000256" key="1">
    <source>
        <dbReference type="ARBA" id="ARBA00002190"/>
    </source>
</evidence>
<comment type="function">
    <text evidence="1 6">Required for the transposition of the insertion element.</text>
</comment>
<dbReference type="GO" id="GO:0004803">
    <property type="term" value="F:transposase activity"/>
    <property type="evidence" value="ECO:0007669"/>
    <property type="project" value="UniProtKB-UniRule"/>
</dbReference>
<dbReference type="GO" id="GO:0003677">
    <property type="term" value="F:DNA binding"/>
    <property type="evidence" value="ECO:0007669"/>
    <property type="project" value="UniProtKB-UniRule"/>
</dbReference>
<name>C5BA98_EDWI9</name>
<evidence type="ECO:0000256" key="5">
    <source>
        <dbReference type="ARBA" id="ARBA00023172"/>
    </source>
</evidence>
<dbReference type="HOGENOM" id="CLU_2069394_0_0_6"/>
<keyword evidence="6" id="KW-0814">Transposable element</keyword>
<evidence type="ECO:0000256" key="2">
    <source>
        <dbReference type="ARBA" id="ARBA00010961"/>
    </source>
</evidence>
<keyword evidence="4 6" id="KW-0238">DNA-binding</keyword>
<evidence type="ECO:0000313" key="7">
    <source>
        <dbReference type="EMBL" id="ACR69578.2"/>
    </source>
</evidence>
<organism evidence="7 8">
    <name type="scientific">Edwardsiella ictaluri (strain 93-146)</name>
    <dbReference type="NCBI Taxonomy" id="634503"/>
    <lineage>
        <taxon>Bacteria</taxon>
        <taxon>Pseudomonadati</taxon>
        <taxon>Pseudomonadota</taxon>
        <taxon>Gammaproteobacteria</taxon>
        <taxon>Enterobacterales</taxon>
        <taxon>Hafniaceae</taxon>
        <taxon>Edwardsiella</taxon>
    </lineage>
</organism>
<dbReference type="GO" id="GO:0006313">
    <property type="term" value="P:DNA transposition"/>
    <property type="evidence" value="ECO:0007669"/>
    <property type="project" value="UniProtKB-UniRule"/>
</dbReference>
<reference evidence="7 8" key="2">
    <citation type="journal article" date="2012" name="J. Bacteriol.">
        <title>Genome Sequence of Edwardsiella ictaluri 93-146, a Strain Associated with a Natural Channel Catfish Outbreak of Enteric Septicemia of Catfish.</title>
        <authorList>
            <person name="Williams M.L."/>
            <person name="Gillaspy A.F."/>
            <person name="Dyer D.W."/>
            <person name="Thune R.L."/>
            <person name="Waldbieser G.C."/>
            <person name="Schuster S.C."/>
            <person name="Gipson J."/>
            <person name="Zaitshik J."/>
            <person name="Landry C."/>
            <person name="Banes M.M."/>
            <person name="Lawrence M.L."/>
        </authorList>
    </citation>
    <scope>NUCLEOTIDE SEQUENCE [LARGE SCALE GENOMIC DNA]</scope>
    <source>
        <strain evidence="7 8">93-146</strain>
    </source>
</reference>
<protein>
    <recommendedName>
        <fullName evidence="6">Mutator family transposase</fullName>
    </recommendedName>
</protein>
<evidence type="ECO:0000256" key="3">
    <source>
        <dbReference type="ARBA" id="ARBA00022578"/>
    </source>
</evidence>
<evidence type="ECO:0000256" key="4">
    <source>
        <dbReference type="ARBA" id="ARBA00023125"/>
    </source>
</evidence>
<gene>
    <name evidence="7" type="ordered locus">NT01EI_2408</name>
</gene>
<dbReference type="Pfam" id="PF00872">
    <property type="entry name" value="Transposase_mut"/>
    <property type="match status" value="1"/>
</dbReference>
<dbReference type="Proteomes" id="UP000001485">
    <property type="component" value="Chromosome"/>
</dbReference>
<comment type="similarity">
    <text evidence="2 6">Belongs to the transposase mutator family.</text>
</comment>
<dbReference type="AlphaFoldDB" id="C5BA98"/>
<evidence type="ECO:0000256" key="6">
    <source>
        <dbReference type="RuleBase" id="RU365089"/>
    </source>
</evidence>
<dbReference type="PANTHER" id="PTHR33217:SF7">
    <property type="entry name" value="TRANSPOSASE FOR INSERTION SEQUENCE ELEMENT IS1081"/>
    <property type="match status" value="1"/>
</dbReference>
<sequence length="118" mass="13121">MSSLCRGIDERVQAFLQRPREGEWPYLWLNATYVKVRKNGRVVSVVVIIACAVSPDGRREIIGMGIGESEAKTFWLAFHSIIPFLRFCPCIASRLVSHGSLTVMGGHAGISYRSSVRP</sequence>
<keyword evidence="3 6" id="KW-0815">Transposition</keyword>
<dbReference type="EMBL" id="CP001600">
    <property type="protein sequence ID" value="ACR69578.2"/>
    <property type="molecule type" value="Genomic_DNA"/>
</dbReference>